<dbReference type="SUPFAM" id="SSF55729">
    <property type="entry name" value="Acyl-CoA N-acyltransferases (Nat)"/>
    <property type="match status" value="1"/>
</dbReference>
<gene>
    <name evidence="4" type="ORF">ATE48_02930</name>
</gene>
<dbReference type="InterPro" id="IPR050832">
    <property type="entry name" value="Bact_Acetyltransf"/>
</dbReference>
<dbReference type="Proteomes" id="UP000092498">
    <property type="component" value="Chromosome"/>
</dbReference>
<dbReference type="KEGG" id="cbot:ATE48_02930"/>
<name>A0A1B1AEH2_9PROT</name>
<evidence type="ECO:0000313" key="4">
    <source>
        <dbReference type="EMBL" id="ANP44951.1"/>
    </source>
</evidence>
<dbReference type="InterPro" id="IPR000182">
    <property type="entry name" value="GNAT_dom"/>
</dbReference>
<feature type="domain" description="N-acetyltransferase" evidence="3">
    <location>
        <begin position="4"/>
        <end position="170"/>
    </location>
</feature>
<dbReference type="STRING" id="1759059.ATE48_02930"/>
<dbReference type="InterPro" id="IPR016181">
    <property type="entry name" value="Acyl_CoA_acyltransferase"/>
</dbReference>
<protein>
    <recommendedName>
        <fullName evidence="3">N-acetyltransferase domain-containing protein</fullName>
    </recommendedName>
</protein>
<reference evidence="4 5" key="1">
    <citation type="submission" date="2015-11" db="EMBL/GenBank/DDBJ databases">
        <title>Whole-Genome Sequence of Candidatus Oderbacter manganicum from the National Park Lower Oder Valley, Germany.</title>
        <authorList>
            <person name="Braun B."/>
            <person name="Liere K."/>
            <person name="Szewzyk U."/>
        </authorList>
    </citation>
    <scope>NUCLEOTIDE SEQUENCE [LARGE SCALE GENOMIC DNA]</scope>
    <source>
        <strain evidence="4 5">OTSz_A_272</strain>
    </source>
</reference>
<dbReference type="AlphaFoldDB" id="A0A1B1AEH2"/>
<dbReference type="PROSITE" id="PS51186">
    <property type="entry name" value="GNAT"/>
    <property type="match status" value="1"/>
</dbReference>
<accession>A0A1B1AEH2</accession>
<dbReference type="CDD" id="cd04301">
    <property type="entry name" value="NAT_SF"/>
    <property type="match status" value="1"/>
</dbReference>
<evidence type="ECO:0000256" key="1">
    <source>
        <dbReference type="ARBA" id="ARBA00022679"/>
    </source>
</evidence>
<dbReference type="RefSeq" id="WP_066767640.1">
    <property type="nucleotide sequence ID" value="NZ_CP013244.1"/>
</dbReference>
<dbReference type="PANTHER" id="PTHR43877">
    <property type="entry name" value="AMINOALKYLPHOSPHONATE N-ACETYLTRANSFERASE-RELATED-RELATED"/>
    <property type="match status" value="1"/>
</dbReference>
<keyword evidence="1" id="KW-0808">Transferase</keyword>
<keyword evidence="2" id="KW-0012">Acyltransferase</keyword>
<dbReference type="Gene3D" id="3.40.630.30">
    <property type="match status" value="1"/>
</dbReference>
<dbReference type="InParanoid" id="A0A1B1AEH2"/>
<dbReference type="EMBL" id="CP013244">
    <property type="protein sequence ID" value="ANP44951.1"/>
    <property type="molecule type" value="Genomic_DNA"/>
</dbReference>
<dbReference type="GO" id="GO:0016747">
    <property type="term" value="F:acyltransferase activity, transferring groups other than amino-acyl groups"/>
    <property type="evidence" value="ECO:0007669"/>
    <property type="project" value="InterPro"/>
</dbReference>
<evidence type="ECO:0000313" key="5">
    <source>
        <dbReference type="Proteomes" id="UP000092498"/>
    </source>
</evidence>
<proteinExistence type="predicted"/>
<dbReference type="Pfam" id="PF00583">
    <property type="entry name" value="Acetyltransf_1"/>
    <property type="match status" value="1"/>
</dbReference>
<evidence type="ECO:0000256" key="2">
    <source>
        <dbReference type="ARBA" id="ARBA00023315"/>
    </source>
</evidence>
<sequence length="170" mass="19036">MSEIVYRDATAADAHALAAFAELSFTETFGHLYPPEDLAAYVEAKYRAPVIGAEIADPASRYRLALRGDDIVGYCKMGEVDMEVDASDALELHRLYVDTSTKGTGVAKTLMDEALSWARGKGARVMFLSVWENNTRAQAFYKRYGFEHVGEHKFMVGRVADRDFIWRLAL</sequence>
<dbReference type="OrthoDB" id="143110at2"/>
<organism evidence="4 5">
    <name type="scientific">Candidatus Viadribacter manganicus</name>
    <dbReference type="NCBI Taxonomy" id="1759059"/>
    <lineage>
        <taxon>Bacteria</taxon>
        <taxon>Pseudomonadati</taxon>
        <taxon>Pseudomonadota</taxon>
        <taxon>Alphaproteobacteria</taxon>
        <taxon>Hyphomonadales</taxon>
        <taxon>Hyphomonadaceae</taxon>
        <taxon>Candidatus Viadribacter</taxon>
    </lineage>
</organism>
<keyword evidence="5" id="KW-1185">Reference proteome</keyword>
<evidence type="ECO:0000259" key="3">
    <source>
        <dbReference type="PROSITE" id="PS51186"/>
    </source>
</evidence>